<dbReference type="Pfam" id="PF04542">
    <property type="entry name" value="Sigma70_r2"/>
    <property type="match status" value="1"/>
</dbReference>
<evidence type="ECO:0000313" key="9">
    <source>
        <dbReference type="Proteomes" id="UP000010798"/>
    </source>
</evidence>
<dbReference type="STRING" id="886293.Sinac_5785"/>
<dbReference type="Gene3D" id="1.10.1740.10">
    <property type="match status" value="1"/>
</dbReference>
<dbReference type="CDD" id="cd06171">
    <property type="entry name" value="Sigma70_r4"/>
    <property type="match status" value="1"/>
</dbReference>
<dbReference type="EMBL" id="CP003364">
    <property type="protein sequence ID" value="AGA29913.1"/>
    <property type="molecule type" value="Genomic_DNA"/>
</dbReference>
<organism evidence="8 9">
    <name type="scientific">Singulisphaera acidiphila (strain ATCC BAA-1392 / DSM 18658 / VKM B-2454 / MOB10)</name>
    <dbReference type="NCBI Taxonomy" id="886293"/>
    <lineage>
        <taxon>Bacteria</taxon>
        <taxon>Pseudomonadati</taxon>
        <taxon>Planctomycetota</taxon>
        <taxon>Planctomycetia</taxon>
        <taxon>Isosphaerales</taxon>
        <taxon>Isosphaeraceae</taxon>
        <taxon>Singulisphaera</taxon>
    </lineage>
</organism>
<dbReference type="eggNOG" id="COG1595">
    <property type="taxonomic scope" value="Bacteria"/>
</dbReference>
<keyword evidence="5" id="KW-0804">Transcription</keyword>
<dbReference type="InterPro" id="IPR007627">
    <property type="entry name" value="RNA_pol_sigma70_r2"/>
</dbReference>
<dbReference type="InterPro" id="IPR013324">
    <property type="entry name" value="RNA_pol_sigma_r3/r4-like"/>
</dbReference>
<dbReference type="Gene3D" id="1.10.10.10">
    <property type="entry name" value="Winged helix-like DNA-binding domain superfamily/Winged helix DNA-binding domain"/>
    <property type="match status" value="1"/>
</dbReference>
<dbReference type="InterPro" id="IPR013325">
    <property type="entry name" value="RNA_pol_sigma_r2"/>
</dbReference>
<evidence type="ECO:0000256" key="5">
    <source>
        <dbReference type="ARBA" id="ARBA00023163"/>
    </source>
</evidence>
<dbReference type="Pfam" id="PF08281">
    <property type="entry name" value="Sigma70_r4_2"/>
    <property type="match status" value="1"/>
</dbReference>
<keyword evidence="9" id="KW-1185">Reference proteome</keyword>
<name>L0DM51_SINAD</name>
<reference evidence="8 9" key="1">
    <citation type="submission" date="2012-02" db="EMBL/GenBank/DDBJ databases">
        <title>Complete sequence of chromosome of Singulisphaera acidiphila DSM 18658.</title>
        <authorList>
            <consortium name="US DOE Joint Genome Institute (JGI-PGF)"/>
            <person name="Lucas S."/>
            <person name="Copeland A."/>
            <person name="Lapidus A."/>
            <person name="Glavina del Rio T."/>
            <person name="Dalin E."/>
            <person name="Tice H."/>
            <person name="Bruce D."/>
            <person name="Goodwin L."/>
            <person name="Pitluck S."/>
            <person name="Peters L."/>
            <person name="Ovchinnikova G."/>
            <person name="Chertkov O."/>
            <person name="Kyrpides N."/>
            <person name="Mavromatis K."/>
            <person name="Ivanova N."/>
            <person name="Brettin T."/>
            <person name="Detter J.C."/>
            <person name="Han C."/>
            <person name="Larimer F."/>
            <person name="Land M."/>
            <person name="Hauser L."/>
            <person name="Markowitz V."/>
            <person name="Cheng J.-F."/>
            <person name="Hugenholtz P."/>
            <person name="Woyke T."/>
            <person name="Wu D."/>
            <person name="Tindall B."/>
            <person name="Pomrenke H."/>
            <person name="Brambilla E."/>
            <person name="Klenk H.-P."/>
            <person name="Eisen J.A."/>
        </authorList>
    </citation>
    <scope>NUCLEOTIDE SEQUENCE [LARGE SCALE GENOMIC DNA]</scope>
    <source>
        <strain evidence="9">ATCC BAA-1392 / DSM 18658 / VKM B-2454 / MOB10</strain>
    </source>
</reference>
<dbReference type="KEGG" id="saci:Sinac_5785"/>
<dbReference type="InterPro" id="IPR013249">
    <property type="entry name" value="RNA_pol_sigma70_r4_t2"/>
</dbReference>
<evidence type="ECO:0000259" key="7">
    <source>
        <dbReference type="Pfam" id="PF08281"/>
    </source>
</evidence>
<evidence type="ECO:0000256" key="3">
    <source>
        <dbReference type="ARBA" id="ARBA00023082"/>
    </source>
</evidence>
<proteinExistence type="inferred from homology"/>
<dbReference type="InterPro" id="IPR036388">
    <property type="entry name" value="WH-like_DNA-bd_sf"/>
</dbReference>
<keyword evidence="4" id="KW-0238">DNA-binding</keyword>
<dbReference type="PANTHER" id="PTHR43133:SF8">
    <property type="entry name" value="RNA POLYMERASE SIGMA FACTOR HI_1459-RELATED"/>
    <property type="match status" value="1"/>
</dbReference>
<feature type="domain" description="RNA polymerase sigma factor 70 region 4 type 2" evidence="7">
    <location>
        <begin position="122"/>
        <end position="172"/>
    </location>
</feature>
<dbReference type="RefSeq" id="WP_015249010.1">
    <property type="nucleotide sequence ID" value="NC_019892.1"/>
</dbReference>
<dbReference type="InterPro" id="IPR039425">
    <property type="entry name" value="RNA_pol_sigma-70-like"/>
</dbReference>
<dbReference type="HOGENOM" id="CLU_047691_3_0_0"/>
<dbReference type="PANTHER" id="PTHR43133">
    <property type="entry name" value="RNA POLYMERASE ECF-TYPE SIGMA FACTO"/>
    <property type="match status" value="1"/>
</dbReference>
<keyword evidence="2" id="KW-0805">Transcription regulation</keyword>
<evidence type="ECO:0000259" key="6">
    <source>
        <dbReference type="Pfam" id="PF04542"/>
    </source>
</evidence>
<dbReference type="NCBIfam" id="TIGR02937">
    <property type="entry name" value="sigma70-ECF"/>
    <property type="match status" value="1"/>
</dbReference>
<dbReference type="AlphaFoldDB" id="L0DM51"/>
<evidence type="ECO:0000313" key="8">
    <source>
        <dbReference type="EMBL" id="AGA29913.1"/>
    </source>
</evidence>
<dbReference type="SUPFAM" id="SSF88659">
    <property type="entry name" value="Sigma3 and sigma4 domains of RNA polymerase sigma factors"/>
    <property type="match status" value="1"/>
</dbReference>
<gene>
    <name evidence="8" type="ordered locus">Sinac_5785</name>
</gene>
<dbReference type="GO" id="GO:0003677">
    <property type="term" value="F:DNA binding"/>
    <property type="evidence" value="ECO:0007669"/>
    <property type="project" value="UniProtKB-KW"/>
</dbReference>
<dbReference type="Proteomes" id="UP000010798">
    <property type="component" value="Chromosome"/>
</dbReference>
<dbReference type="GO" id="GO:0016987">
    <property type="term" value="F:sigma factor activity"/>
    <property type="evidence" value="ECO:0007669"/>
    <property type="project" value="UniProtKB-KW"/>
</dbReference>
<keyword evidence="3" id="KW-0731">Sigma factor</keyword>
<evidence type="ECO:0000256" key="2">
    <source>
        <dbReference type="ARBA" id="ARBA00023015"/>
    </source>
</evidence>
<sequence length="180" mass="20938">MTDAADRLYERVLLLRCQARDEAAFEEIVVRYTPRLRYYLRKMLGGVQAVEDVLQEVWLDAFRGITRLIEPGAFPAWIYRLARDRAFRELRRRRSHLPLEDFHFIDEAGDVGEFSAEDAEHIHGALDTLMPEHREVLVLRFIEGMTYEEIAGIVGCHLGTVRSRLHYAKRALRRVIEGTG</sequence>
<evidence type="ECO:0000256" key="4">
    <source>
        <dbReference type="ARBA" id="ARBA00023125"/>
    </source>
</evidence>
<dbReference type="GO" id="GO:0006352">
    <property type="term" value="P:DNA-templated transcription initiation"/>
    <property type="evidence" value="ECO:0007669"/>
    <property type="project" value="InterPro"/>
</dbReference>
<dbReference type="SUPFAM" id="SSF88946">
    <property type="entry name" value="Sigma2 domain of RNA polymerase sigma factors"/>
    <property type="match status" value="1"/>
</dbReference>
<dbReference type="InterPro" id="IPR014284">
    <property type="entry name" value="RNA_pol_sigma-70_dom"/>
</dbReference>
<evidence type="ECO:0000256" key="1">
    <source>
        <dbReference type="ARBA" id="ARBA00010641"/>
    </source>
</evidence>
<comment type="similarity">
    <text evidence="1">Belongs to the sigma-70 factor family. ECF subfamily.</text>
</comment>
<protein>
    <submittedName>
        <fullName evidence="8">RNA polymerase sigma factor, sigma-70 family</fullName>
    </submittedName>
</protein>
<accession>L0DM51</accession>
<dbReference type="OrthoDB" id="291047at2"/>
<feature type="domain" description="RNA polymerase sigma-70 region 2" evidence="6">
    <location>
        <begin position="29"/>
        <end position="94"/>
    </location>
</feature>